<evidence type="ECO:0000256" key="1">
    <source>
        <dbReference type="ARBA" id="ARBA00004141"/>
    </source>
</evidence>
<evidence type="ECO:0000256" key="5">
    <source>
        <dbReference type="ARBA" id="ARBA00023136"/>
    </source>
</evidence>
<comment type="caution">
    <text evidence="10">The sequence shown here is derived from an EMBL/GenBank/DDBJ whole genome shotgun (WGS) entry which is preliminary data.</text>
</comment>
<dbReference type="Proteomes" id="UP000835052">
    <property type="component" value="Unassembled WGS sequence"/>
</dbReference>
<dbReference type="GO" id="GO:0016020">
    <property type="term" value="C:membrane"/>
    <property type="evidence" value="ECO:0007669"/>
    <property type="project" value="UniProtKB-SubCell"/>
</dbReference>
<keyword evidence="6 7" id="KW-0012">Acyltransferase</keyword>
<keyword evidence="11" id="KW-1185">Reference proteome</keyword>
<feature type="transmembrane region" description="Helical" evidence="7">
    <location>
        <begin position="124"/>
        <end position="144"/>
    </location>
</feature>
<dbReference type="EC" id="2.3.1.225" evidence="7"/>
<dbReference type="OrthoDB" id="4096362at2759"/>
<gene>
    <name evidence="10" type="ORF">CAUJ_LOCUS4145</name>
</gene>
<evidence type="ECO:0000256" key="6">
    <source>
        <dbReference type="ARBA" id="ARBA00023315"/>
    </source>
</evidence>
<evidence type="ECO:0000256" key="2">
    <source>
        <dbReference type="ARBA" id="ARBA00022679"/>
    </source>
</evidence>
<dbReference type="PANTHER" id="PTHR12246">
    <property type="entry name" value="PALMITOYLTRANSFERASE ZDHHC16"/>
    <property type="match status" value="1"/>
</dbReference>
<comment type="subcellular location">
    <subcellularLocation>
        <location evidence="1">Membrane</location>
        <topology evidence="1">Multi-pass membrane protein</topology>
    </subcellularLocation>
</comment>
<sequence length="315" mass="36235">MHLKLVYFQEKSQKHEKKQENEGAVARGGLRVEDSPSKEEKSKNGPNGRTHAVAQQLRNFLLTLDLNVTLRDLISFLISAAEMRCQPKWWLVVVGWPLAFAFWFQVIVVLFASRSYEGFGRGSLLFFHFLWIVIICSWFSTVFTPPRKIQLAEKQKHKNYCKKCEFPKPDRAHHCSVCKRCVARMDHHCPVLQTCIHQQNHKFFLLFLLWPLVLAVFTVYHGWSVLSKALVCCWNFCELTGEEHSMASGVSNAVVVGMSVLYLLRYQIPNLLRNMTIIEEARDDDRYDTGSWWKNVRSVMGGGFSSVLPVGNPAL</sequence>
<dbReference type="InterPro" id="IPR001594">
    <property type="entry name" value="Palmitoyltrfase_DHHC"/>
</dbReference>
<feature type="compositionally biased region" description="Basic and acidic residues" evidence="8">
    <location>
        <begin position="12"/>
        <end position="21"/>
    </location>
</feature>
<proteinExistence type="inferred from homology"/>
<feature type="compositionally biased region" description="Basic and acidic residues" evidence="8">
    <location>
        <begin position="30"/>
        <end position="43"/>
    </location>
</feature>
<reference evidence="10" key="1">
    <citation type="submission" date="2020-10" db="EMBL/GenBank/DDBJ databases">
        <authorList>
            <person name="Kikuchi T."/>
        </authorList>
    </citation>
    <scope>NUCLEOTIDE SEQUENCE</scope>
    <source>
        <strain evidence="10">NKZ352</strain>
    </source>
</reference>
<comment type="catalytic activity">
    <reaction evidence="7">
        <text>L-cysteinyl-[protein] + hexadecanoyl-CoA = S-hexadecanoyl-L-cysteinyl-[protein] + CoA</text>
        <dbReference type="Rhea" id="RHEA:36683"/>
        <dbReference type="Rhea" id="RHEA-COMP:10131"/>
        <dbReference type="Rhea" id="RHEA-COMP:11032"/>
        <dbReference type="ChEBI" id="CHEBI:29950"/>
        <dbReference type="ChEBI" id="CHEBI:57287"/>
        <dbReference type="ChEBI" id="CHEBI:57379"/>
        <dbReference type="ChEBI" id="CHEBI:74151"/>
        <dbReference type="EC" id="2.3.1.225"/>
    </reaction>
</comment>
<dbReference type="GO" id="GO:0019706">
    <property type="term" value="F:protein-cysteine S-palmitoyltransferase activity"/>
    <property type="evidence" value="ECO:0007669"/>
    <property type="project" value="UniProtKB-EC"/>
</dbReference>
<accession>A0A8S1GWJ5</accession>
<keyword evidence="3 7" id="KW-0812">Transmembrane</keyword>
<evidence type="ECO:0000256" key="3">
    <source>
        <dbReference type="ARBA" id="ARBA00022692"/>
    </source>
</evidence>
<evidence type="ECO:0000256" key="8">
    <source>
        <dbReference type="SAM" id="MobiDB-lite"/>
    </source>
</evidence>
<comment type="similarity">
    <text evidence="7">Belongs to the DHHC palmitoyltransferase family.</text>
</comment>
<dbReference type="AlphaFoldDB" id="A0A8S1GWJ5"/>
<name>A0A8S1GWJ5_9PELO</name>
<evidence type="ECO:0000259" key="9">
    <source>
        <dbReference type="Pfam" id="PF01529"/>
    </source>
</evidence>
<feature type="domain" description="Palmitoyltransferase DHHC" evidence="9">
    <location>
        <begin position="155"/>
        <end position="282"/>
    </location>
</feature>
<evidence type="ECO:0000256" key="7">
    <source>
        <dbReference type="RuleBase" id="RU079119"/>
    </source>
</evidence>
<dbReference type="InterPro" id="IPR039859">
    <property type="entry name" value="PFA4/ZDH16/20/ERF2-like"/>
</dbReference>
<comment type="domain">
    <text evidence="7">The DHHC domain is required for palmitoyltransferase activity.</text>
</comment>
<dbReference type="Pfam" id="PF01529">
    <property type="entry name" value="DHHC"/>
    <property type="match status" value="1"/>
</dbReference>
<keyword evidence="2 7" id="KW-0808">Transferase</keyword>
<evidence type="ECO:0000256" key="4">
    <source>
        <dbReference type="ARBA" id="ARBA00022989"/>
    </source>
</evidence>
<keyword evidence="4 7" id="KW-1133">Transmembrane helix</keyword>
<protein>
    <recommendedName>
        <fullName evidence="7">Palmitoyltransferase</fullName>
        <ecNumber evidence="7">2.3.1.225</ecNumber>
    </recommendedName>
</protein>
<feature type="transmembrane region" description="Helical" evidence="7">
    <location>
        <begin position="203"/>
        <end position="226"/>
    </location>
</feature>
<organism evidence="10 11">
    <name type="scientific">Caenorhabditis auriculariae</name>
    <dbReference type="NCBI Taxonomy" id="2777116"/>
    <lineage>
        <taxon>Eukaryota</taxon>
        <taxon>Metazoa</taxon>
        <taxon>Ecdysozoa</taxon>
        <taxon>Nematoda</taxon>
        <taxon>Chromadorea</taxon>
        <taxon>Rhabditida</taxon>
        <taxon>Rhabditina</taxon>
        <taxon>Rhabditomorpha</taxon>
        <taxon>Rhabditoidea</taxon>
        <taxon>Rhabditidae</taxon>
        <taxon>Peloderinae</taxon>
        <taxon>Caenorhabditis</taxon>
    </lineage>
</organism>
<keyword evidence="5 7" id="KW-0472">Membrane</keyword>
<evidence type="ECO:0000313" key="10">
    <source>
        <dbReference type="EMBL" id="CAD6188226.1"/>
    </source>
</evidence>
<feature type="transmembrane region" description="Helical" evidence="7">
    <location>
        <begin position="89"/>
        <end position="112"/>
    </location>
</feature>
<dbReference type="PROSITE" id="PS50216">
    <property type="entry name" value="DHHC"/>
    <property type="match status" value="1"/>
</dbReference>
<feature type="transmembrane region" description="Helical" evidence="7">
    <location>
        <begin position="246"/>
        <end position="264"/>
    </location>
</feature>
<feature type="region of interest" description="Disordered" evidence="8">
    <location>
        <begin position="12"/>
        <end position="49"/>
    </location>
</feature>
<dbReference type="EMBL" id="CAJGYM010000008">
    <property type="protein sequence ID" value="CAD6188226.1"/>
    <property type="molecule type" value="Genomic_DNA"/>
</dbReference>
<evidence type="ECO:0000313" key="11">
    <source>
        <dbReference type="Proteomes" id="UP000835052"/>
    </source>
</evidence>